<dbReference type="RefSeq" id="WP_074450056.1">
    <property type="nucleotide sequence ID" value="NZ_CALHNL010000078.1"/>
</dbReference>
<dbReference type="GO" id="GO:0016787">
    <property type="term" value="F:hydrolase activity"/>
    <property type="evidence" value="ECO:0007669"/>
    <property type="project" value="UniProtKB-KW"/>
</dbReference>
<evidence type="ECO:0000313" key="13">
    <source>
        <dbReference type="Proteomes" id="UP000219259"/>
    </source>
</evidence>
<evidence type="ECO:0000256" key="7">
    <source>
        <dbReference type="SAM" id="Phobius"/>
    </source>
</evidence>
<comment type="similarity">
    <text evidence="6">Belongs to the ABC-4 integral membrane protein family.</text>
</comment>
<dbReference type="EMBL" id="NSLJ01000008">
    <property type="protein sequence ID" value="PDP44282.1"/>
    <property type="molecule type" value="Genomic_DNA"/>
</dbReference>
<dbReference type="Proteomes" id="UP000182057">
    <property type="component" value="Unassembled WGS sequence"/>
</dbReference>
<evidence type="ECO:0000256" key="4">
    <source>
        <dbReference type="ARBA" id="ARBA00022989"/>
    </source>
</evidence>
<dbReference type="InterPro" id="IPR050250">
    <property type="entry name" value="Macrolide_Exporter_MacB"/>
</dbReference>
<evidence type="ECO:0000259" key="8">
    <source>
        <dbReference type="Pfam" id="PF02687"/>
    </source>
</evidence>
<feature type="transmembrane region" description="Helical" evidence="7">
    <location>
        <begin position="20"/>
        <end position="44"/>
    </location>
</feature>
<evidence type="ECO:0000313" key="12">
    <source>
        <dbReference type="Proteomes" id="UP000182057"/>
    </source>
</evidence>
<comment type="subcellular location">
    <subcellularLocation>
        <location evidence="1">Cell membrane</location>
        <topology evidence="1">Multi-pass membrane protein</topology>
    </subcellularLocation>
</comment>
<evidence type="ECO:0000313" key="10">
    <source>
        <dbReference type="EMBL" id="PDP44282.1"/>
    </source>
</evidence>
<keyword evidence="11" id="KW-0547">Nucleotide-binding</keyword>
<protein>
    <submittedName>
        <fullName evidence="10">ABC transporter permease</fullName>
    </submittedName>
    <submittedName>
        <fullName evidence="11">Macrolide export ATP-binding/permease protein MacB</fullName>
        <ecNumber evidence="11">3.6.3.-</ecNumber>
    </submittedName>
</protein>
<dbReference type="InterPro" id="IPR025857">
    <property type="entry name" value="MacB_PCD"/>
</dbReference>
<evidence type="ECO:0000256" key="1">
    <source>
        <dbReference type="ARBA" id="ARBA00004651"/>
    </source>
</evidence>
<dbReference type="Pfam" id="PF12704">
    <property type="entry name" value="MacB_PCD"/>
    <property type="match status" value="1"/>
</dbReference>
<dbReference type="PANTHER" id="PTHR30572:SF4">
    <property type="entry name" value="ABC TRANSPORTER PERMEASE YTRF"/>
    <property type="match status" value="1"/>
</dbReference>
<feature type="transmembrane region" description="Helical" evidence="7">
    <location>
        <begin position="278"/>
        <end position="302"/>
    </location>
</feature>
<evidence type="ECO:0000313" key="11">
    <source>
        <dbReference type="EMBL" id="SCQ23181.1"/>
    </source>
</evidence>
<evidence type="ECO:0000256" key="6">
    <source>
        <dbReference type="ARBA" id="ARBA00038076"/>
    </source>
</evidence>
<dbReference type="OrthoDB" id="9770036at2"/>
<dbReference type="InterPro" id="IPR003838">
    <property type="entry name" value="ABC3_permease_C"/>
</dbReference>
<dbReference type="EC" id="3.6.3.-" evidence="11"/>
<keyword evidence="5 7" id="KW-0472">Membrane</keyword>
<evidence type="ECO:0000259" key="9">
    <source>
        <dbReference type="Pfam" id="PF12704"/>
    </source>
</evidence>
<keyword evidence="2" id="KW-1003">Cell membrane</keyword>
<proteinExistence type="inferred from homology"/>
<keyword evidence="11" id="KW-0378">Hydrolase</keyword>
<evidence type="ECO:0000256" key="5">
    <source>
        <dbReference type="ARBA" id="ARBA00023136"/>
    </source>
</evidence>
<dbReference type="GO" id="GO:0005886">
    <property type="term" value="C:plasma membrane"/>
    <property type="evidence" value="ECO:0007669"/>
    <property type="project" value="UniProtKB-SubCell"/>
</dbReference>
<keyword evidence="3 7" id="KW-0812">Transmembrane</keyword>
<feature type="transmembrane region" description="Helical" evidence="7">
    <location>
        <begin position="368"/>
        <end position="389"/>
    </location>
</feature>
<accession>A0A1D3UT21</accession>
<dbReference type="GO" id="GO:0005524">
    <property type="term" value="F:ATP binding"/>
    <property type="evidence" value="ECO:0007669"/>
    <property type="project" value="UniProtKB-KW"/>
</dbReference>
<dbReference type="GO" id="GO:0022857">
    <property type="term" value="F:transmembrane transporter activity"/>
    <property type="evidence" value="ECO:0007669"/>
    <property type="project" value="TreeGrafter"/>
</dbReference>
<feature type="transmembrane region" description="Helical" evidence="7">
    <location>
        <begin position="336"/>
        <end position="356"/>
    </location>
</feature>
<keyword evidence="11" id="KW-0067">ATP-binding</keyword>
<organism evidence="11 12">
    <name type="scientific">Tannerella forsythia</name>
    <name type="common">Bacteroides forsythus</name>
    <dbReference type="NCBI Taxonomy" id="28112"/>
    <lineage>
        <taxon>Bacteria</taxon>
        <taxon>Pseudomonadati</taxon>
        <taxon>Bacteroidota</taxon>
        <taxon>Bacteroidia</taxon>
        <taxon>Bacteroidales</taxon>
        <taxon>Tannerellaceae</taxon>
        <taxon>Tannerella</taxon>
    </lineage>
</organism>
<dbReference type="Proteomes" id="UP000219259">
    <property type="component" value="Unassembled WGS sequence"/>
</dbReference>
<feature type="domain" description="ABC3 transporter permease C-terminal" evidence="8">
    <location>
        <begin position="281"/>
        <end position="394"/>
    </location>
</feature>
<sequence length="408" mass="45803">MFTNFWYEIYESLKRKPTRAILTGIGIAWGIFILILLVGIGSAFERGVFKIFSGFSKSMTYVYASETSLGYKESQAGRRVAFTEEDLRMLKAGIPEITHISLESSRWSTVYADEKNGRFEIKGVYPDYFEIKRLETDSGRILNILDMQEGRKVVLIGANVAEVLFKDKHATGRYIRINHEIYRISGTIKNTILSAYEARTIYMPYSTYIQSYADARNSPTMVYALKDKADVAQTKHRVRNLMARKYRFDPRDDNVFYFNSMEEQVKAFTSLFSMLKKFLWFMGISTLVSGVIGVGNIMYAAAKERTREVGIRKSVGASAGMIKAMFLWEAVALTSIAGYIGIAAGWGGLKIIGLFISEDTVMMEKPGVDLPTTIAAVFILMISGILAGLKPAIYAAELNPVEALKEEI</sequence>
<reference evidence="10 13" key="2">
    <citation type="submission" date="2017-09" db="EMBL/GenBank/DDBJ databases">
        <title>Phase variable restriction modification systems are present in the genome sequences of periodontal pathogens Prevotella intermedia, Tannerella forsythia and Porphyromonas gingivalis.</title>
        <authorList>
            <person name="Haigh R.D."/>
            <person name="Crawford L."/>
            <person name="Ralph J."/>
            <person name="Wanford J."/>
            <person name="Vartoukian S.R."/>
            <person name="Hijazib K."/>
            <person name="Wade W."/>
            <person name="Oggioni M.R."/>
        </authorList>
    </citation>
    <scope>NUCLEOTIDE SEQUENCE [LARGE SCALE GENOMIC DNA]</scope>
    <source>
        <strain evidence="10 13">WW11663</strain>
    </source>
</reference>
<keyword evidence="4 7" id="KW-1133">Transmembrane helix</keyword>
<feature type="domain" description="MacB-like periplasmic core" evidence="9">
    <location>
        <begin position="21"/>
        <end position="240"/>
    </location>
</feature>
<reference evidence="11 12" key="1">
    <citation type="submission" date="2016-09" db="EMBL/GenBank/DDBJ databases">
        <authorList>
            <person name="Capua I."/>
            <person name="De Benedictis P."/>
            <person name="Joannis T."/>
            <person name="Lombin L.H."/>
            <person name="Cattoli G."/>
        </authorList>
    </citation>
    <scope>NUCLEOTIDE SEQUENCE [LARGE SCALE GENOMIC DNA]</scope>
    <source>
        <strain evidence="11 12">UB20</strain>
    </source>
</reference>
<gene>
    <name evidence="11" type="primary">macB_5</name>
    <name evidence="10" type="ORF">CLI86_04355</name>
    <name evidence="11" type="ORF">TFUB20_01976</name>
</gene>
<dbReference type="AlphaFoldDB" id="A0A1D3UT21"/>
<dbReference type="EMBL" id="FMMM01000067">
    <property type="protein sequence ID" value="SCQ23181.1"/>
    <property type="molecule type" value="Genomic_DNA"/>
</dbReference>
<name>A0A1D3UT21_TANFO</name>
<dbReference type="PANTHER" id="PTHR30572">
    <property type="entry name" value="MEMBRANE COMPONENT OF TRANSPORTER-RELATED"/>
    <property type="match status" value="1"/>
</dbReference>
<evidence type="ECO:0000256" key="3">
    <source>
        <dbReference type="ARBA" id="ARBA00022692"/>
    </source>
</evidence>
<evidence type="ECO:0000256" key="2">
    <source>
        <dbReference type="ARBA" id="ARBA00022475"/>
    </source>
</evidence>
<dbReference type="Pfam" id="PF02687">
    <property type="entry name" value="FtsX"/>
    <property type="match status" value="1"/>
</dbReference>